<keyword evidence="3" id="KW-1185">Reference proteome</keyword>
<proteinExistence type="predicted"/>
<accession>A0A9P3F9G2</accession>
<dbReference type="OrthoDB" id="445007at2759"/>
<dbReference type="Pfam" id="PF05721">
    <property type="entry name" value="PhyH"/>
    <property type="match status" value="1"/>
</dbReference>
<evidence type="ECO:0008006" key="4">
    <source>
        <dbReference type="Google" id="ProtNLM"/>
    </source>
</evidence>
<dbReference type="RefSeq" id="XP_044653340.1">
    <property type="nucleotide sequence ID" value="XM_044797405.1"/>
</dbReference>
<evidence type="ECO:0000256" key="1">
    <source>
        <dbReference type="SAM" id="MobiDB-lite"/>
    </source>
</evidence>
<dbReference type="PANTHER" id="PTHR37563:SF2">
    <property type="entry name" value="PHYTANOYL-COA DIOXYGENASE FAMILY PROTEIN (AFU_ORTHOLOGUE AFUA_2G03330)"/>
    <property type="match status" value="1"/>
</dbReference>
<protein>
    <recommendedName>
        <fullName evidence="4">Phytanoyl-CoA dioxygenase</fullName>
    </recommendedName>
</protein>
<reference evidence="2 3" key="1">
    <citation type="submission" date="2021-01" db="EMBL/GenBank/DDBJ databases">
        <title>Cercospora kikuchii MAFF 305040 whole genome shotgun sequence.</title>
        <authorList>
            <person name="Kashiwa T."/>
            <person name="Suzuki T."/>
        </authorList>
    </citation>
    <scope>NUCLEOTIDE SEQUENCE [LARGE SCALE GENOMIC DNA]</scope>
    <source>
        <strain evidence="2 3">MAFF 305040</strain>
    </source>
</reference>
<dbReference type="GeneID" id="68287827"/>
<dbReference type="PANTHER" id="PTHR37563">
    <property type="entry name" value="PHYTANOYL-COA DIOXYGENASE FAMILY PROTEIN (AFU_ORTHOLOGUE AFUA_2G03330)"/>
    <property type="match status" value="1"/>
</dbReference>
<dbReference type="Proteomes" id="UP000825890">
    <property type="component" value="Unassembled WGS sequence"/>
</dbReference>
<dbReference type="Gene3D" id="2.60.120.620">
    <property type="entry name" value="q2cbj1_9rhob like domain"/>
    <property type="match status" value="1"/>
</dbReference>
<dbReference type="SUPFAM" id="SSF51197">
    <property type="entry name" value="Clavaminate synthase-like"/>
    <property type="match status" value="1"/>
</dbReference>
<dbReference type="InterPro" id="IPR008775">
    <property type="entry name" value="Phytyl_CoA_dOase-like"/>
</dbReference>
<dbReference type="EMBL" id="BOLY01000001">
    <property type="protein sequence ID" value="GIZ38853.1"/>
    <property type="molecule type" value="Genomic_DNA"/>
</dbReference>
<dbReference type="InterPro" id="IPR051961">
    <property type="entry name" value="Fungal_Metabolite_Diox"/>
</dbReference>
<dbReference type="AlphaFoldDB" id="A0A9P3F9G2"/>
<evidence type="ECO:0000313" key="3">
    <source>
        <dbReference type="Proteomes" id="UP000825890"/>
    </source>
</evidence>
<feature type="region of interest" description="Disordered" evidence="1">
    <location>
        <begin position="396"/>
        <end position="432"/>
    </location>
</feature>
<comment type="caution">
    <text evidence="2">The sequence shown here is derived from an EMBL/GenBank/DDBJ whole genome shotgun (WGS) entry which is preliminary data.</text>
</comment>
<name>A0A9P3F9G2_9PEZI</name>
<evidence type="ECO:0000313" key="2">
    <source>
        <dbReference type="EMBL" id="GIZ38853.1"/>
    </source>
</evidence>
<gene>
    <name evidence="2" type="ORF">CKM354_000225200</name>
</gene>
<sequence>MSMPAPSAALTPGLVFGNVSYAKLTAERFAAETHVAREILKEKLQTFGELKSVFSVTLADGAFTEPPIWIDARSSPVKFLETAPPEEPAPAFEITLKPEQIEWLSTGFGEDPQAVVFLQSERKGDTIQAVQFADLLTPNPSKAPTPKNELNLAELPKPTEDINQVRRDIRRWGYGLVKNALSPEQVAILKKAVQEQAAGERNAGVATFDGGPTRPNQRVWNLYNKGDEFHDLMNHPLVDAIAAWYLGDTPLLWSYNANIARPGGHPQVLHWDSGVMGAGRSKPVALNISWLLVDMTEKNGGTRIFPGSHLGNVRPRNMFSTEGSIAAEAPAGTALCFEGRLWHGTGPNNETSGERPVILSLFCNNGIRPKENALLGLDYETEDKLSERNKSLTGFRTSTAGIGGTSGESRKGIILSRPRNGDFKQTGKLRAPHDDAEVARVIANGTHATNAASQARAVSNVDG</sequence>
<organism evidence="2 3">
    <name type="scientific">Cercospora kikuchii</name>
    <dbReference type="NCBI Taxonomy" id="84275"/>
    <lineage>
        <taxon>Eukaryota</taxon>
        <taxon>Fungi</taxon>
        <taxon>Dikarya</taxon>
        <taxon>Ascomycota</taxon>
        <taxon>Pezizomycotina</taxon>
        <taxon>Dothideomycetes</taxon>
        <taxon>Dothideomycetidae</taxon>
        <taxon>Mycosphaerellales</taxon>
        <taxon>Mycosphaerellaceae</taxon>
        <taxon>Cercospora</taxon>
    </lineage>
</organism>